<organism evidence="3 4">
    <name type="scientific">Neiella holothuriorum</name>
    <dbReference type="NCBI Taxonomy" id="2870530"/>
    <lineage>
        <taxon>Bacteria</taxon>
        <taxon>Pseudomonadati</taxon>
        <taxon>Pseudomonadota</taxon>
        <taxon>Gammaproteobacteria</taxon>
        <taxon>Alteromonadales</taxon>
        <taxon>Echinimonadaceae</taxon>
        <taxon>Neiella</taxon>
    </lineage>
</organism>
<evidence type="ECO:0000313" key="3">
    <source>
        <dbReference type="EMBL" id="MBW8191534.1"/>
    </source>
</evidence>
<accession>A0ABS7EH33</accession>
<dbReference type="EMBL" id="JAHZSS010000012">
    <property type="protein sequence ID" value="MBW8191534.1"/>
    <property type="molecule type" value="Genomic_DNA"/>
</dbReference>
<dbReference type="Gene3D" id="2.60.40.2130">
    <property type="entry name" value="F-spondin domain"/>
    <property type="match status" value="1"/>
</dbReference>
<sequence>MSIYLPKHTLAVAVSAALTLGLTTCGGSSNNNSTAVVEEEMTYEYQVTVENWTAAQPFSPLTIVAHSAEQSLWAIGEAASDAIEQMAEGGDNSMLLDAVADLPHVTGAGIIMPGTEESVMVEVTDAMYMQLSATTMLVNTNDAFAGINSADISGLDVDESMSWYLPVYDAGTEYNTESADDIPGPVASGEGFSEMRDDVMNKISRHPGLVTQADDSMSVLMPYHRIDTIVGKVTITRMN</sequence>
<evidence type="ECO:0000259" key="2">
    <source>
        <dbReference type="Pfam" id="PF06468"/>
    </source>
</evidence>
<keyword evidence="1" id="KW-0732">Signal</keyword>
<feature type="domain" description="Spondin" evidence="2">
    <location>
        <begin position="57"/>
        <end position="173"/>
    </location>
</feature>
<dbReference type="Pfam" id="PF06468">
    <property type="entry name" value="Spond_N"/>
    <property type="match status" value="1"/>
</dbReference>
<evidence type="ECO:0000256" key="1">
    <source>
        <dbReference type="SAM" id="SignalP"/>
    </source>
</evidence>
<feature type="signal peptide" evidence="1">
    <location>
        <begin position="1"/>
        <end position="16"/>
    </location>
</feature>
<name>A0ABS7EH33_9GAMM</name>
<dbReference type="InterPro" id="IPR009465">
    <property type="entry name" value="Spondin_N"/>
</dbReference>
<evidence type="ECO:0000313" key="4">
    <source>
        <dbReference type="Proteomes" id="UP001166251"/>
    </source>
</evidence>
<reference evidence="3" key="1">
    <citation type="submission" date="2021-07" db="EMBL/GenBank/DDBJ databases">
        <title>Neiella marina sp. nov., isolated from the intestinal content of sea cucumber Apostichopus japonicus.</title>
        <authorList>
            <person name="Bai X."/>
        </authorList>
    </citation>
    <scope>NUCLEOTIDE SEQUENCE</scope>
    <source>
        <strain evidence="3">126</strain>
    </source>
</reference>
<comment type="caution">
    <text evidence="3">The sequence shown here is derived from an EMBL/GenBank/DDBJ whole genome shotgun (WGS) entry which is preliminary data.</text>
</comment>
<dbReference type="RefSeq" id="WP_220104216.1">
    <property type="nucleotide sequence ID" value="NZ_JAHZSS010000012.1"/>
</dbReference>
<dbReference type="Proteomes" id="UP001166251">
    <property type="component" value="Unassembled WGS sequence"/>
</dbReference>
<protein>
    <submittedName>
        <fullName evidence="3">Spondin domain-containing protein</fullName>
    </submittedName>
</protein>
<proteinExistence type="predicted"/>
<dbReference type="NCBIfam" id="NF038123">
    <property type="entry name" value="NF038123_dom"/>
    <property type="match status" value="1"/>
</dbReference>
<keyword evidence="4" id="KW-1185">Reference proteome</keyword>
<gene>
    <name evidence="3" type="ORF">K0504_10845</name>
</gene>
<dbReference type="InterPro" id="IPR038678">
    <property type="entry name" value="Spondin_N_sf"/>
</dbReference>
<feature type="chain" id="PRO_5047369850" evidence="1">
    <location>
        <begin position="17"/>
        <end position="239"/>
    </location>
</feature>